<keyword evidence="2" id="KW-1185">Reference proteome</keyword>
<protein>
    <submittedName>
        <fullName evidence="1">Uncharacterized protein</fullName>
    </submittedName>
</protein>
<comment type="caution">
    <text evidence="1">The sequence shown here is derived from an EMBL/GenBank/DDBJ whole genome shotgun (WGS) entry which is preliminary data.</text>
</comment>
<gene>
    <name evidence="1" type="ORF">TIFTF001_032811</name>
</gene>
<evidence type="ECO:0000313" key="2">
    <source>
        <dbReference type="Proteomes" id="UP001187192"/>
    </source>
</evidence>
<dbReference type="Proteomes" id="UP001187192">
    <property type="component" value="Unassembled WGS sequence"/>
</dbReference>
<evidence type="ECO:0000313" key="1">
    <source>
        <dbReference type="EMBL" id="GMN63720.1"/>
    </source>
</evidence>
<proteinExistence type="predicted"/>
<accession>A0AA88DXC2</accession>
<reference evidence="1" key="1">
    <citation type="submission" date="2023-07" db="EMBL/GenBank/DDBJ databases">
        <title>draft genome sequence of fig (Ficus carica).</title>
        <authorList>
            <person name="Takahashi T."/>
            <person name="Nishimura K."/>
        </authorList>
    </citation>
    <scope>NUCLEOTIDE SEQUENCE</scope>
</reference>
<dbReference type="AlphaFoldDB" id="A0AA88DXC2"/>
<organism evidence="1 2">
    <name type="scientific">Ficus carica</name>
    <name type="common">Common fig</name>
    <dbReference type="NCBI Taxonomy" id="3494"/>
    <lineage>
        <taxon>Eukaryota</taxon>
        <taxon>Viridiplantae</taxon>
        <taxon>Streptophyta</taxon>
        <taxon>Embryophyta</taxon>
        <taxon>Tracheophyta</taxon>
        <taxon>Spermatophyta</taxon>
        <taxon>Magnoliopsida</taxon>
        <taxon>eudicotyledons</taxon>
        <taxon>Gunneridae</taxon>
        <taxon>Pentapetalae</taxon>
        <taxon>rosids</taxon>
        <taxon>fabids</taxon>
        <taxon>Rosales</taxon>
        <taxon>Moraceae</taxon>
        <taxon>Ficeae</taxon>
        <taxon>Ficus</taxon>
    </lineage>
</organism>
<sequence>MVATHYESPAKSLPFCHICPTHGEPPNCDAPNLRQLTSPTMSSGRIDIRRRDLGGCPCRNPRRRVAWVVSEHEPSLLCSGRFQMGY</sequence>
<name>A0AA88DXC2_FICCA</name>
<dbReference type="EMBL" id="BTGU01000157">
    <property type="protein sequence ID" value="GMN63720.1"/>
    <property type="molecule type" value="Genomic_DNA"/>
</dbReference>